<comment type="caution">
    <text evidence="1">The sequence shown here is derived from an EMBL/GenBank/DDBJ whole genome shotgun (WGS) entry which is preliminary data.</text>
</comment>
<proteinExistence type="predicted"/>
<accession>A0ABR4FUV0</accession>
<evidence type="ECO:0000313" key="1">
    <source>
        <dbReference type="EMBL" id="KAL2787052.1"/>
    </source>
</evidence>
<organism evidence="1 2">
    <name type="scientific">Aspergillus keveii</name>
    <dbReference type="NCBI Taxonomy" id="714993"/>
    <lineage>
        <taxon>Eukaryota</taxon>
        <taxon>Fungi</taxon>
        <taxon>Dikarya</taxon>
        <taxon>Ascomycota</taxon>
        <taxon>Pezizomycotina</taxon>
        <taxon>Eurotiomycetes</taxon>
        <taxon>Eurotiomycetidae</taxon>
        <taxon>Eurotiales</taxon>
        <taxon>Aspergillaceae</taxon>
        <taxon>Aspergillus</taxon>
        <taxon>Aspergillus subgen. Nidulantes</taxon>
    </lineage>
</organism>
<gene>
    <name evidence="1" type="ORF">BJX66DRAFT_341528</name>
</gene>
<name>A0ABR4FUV0_9EURO</name>
<protein>
    <submittedName>
        <fullName evidence="1">Uncharacterized protein</fullName>
    </submittedName>
</protein>
<dbReference type="EMBL" id="JBFTWV010000104">
    <property type="protein sequence ID" value="KAL2787052.1"/>
    <property type="molecule type" value="Genomic_DNA"/>
</dbReference>
<dbReference type="Proteomes" id="UP001610563">
    <property type="component" value="Unassembled WGS sequence"/>
</dbReference>
<sequence>MVNCTFYLLALAPGIAPRDFSSTLLQKAAPDLEILVIGIPHGWVHRPLQQDAARLTSHDWDLFIVTRSSPMSLVASINDSIATCITADFTMPQHQYERLVLERSNKCAGKPSRIPVQLPAEWTDPDMNALHIPREHIVEAYNGATKAGVLRLQPSMVEFLSSALPKNVRNRPVSLFNLFMYTDGDSAIHDKYMGDFEKGFGDSAGAYVRFMGPVLSQLRDSQDSTGQAEVESESGSILKGRGWQDVDLVHYDTIYHYAYMLSTGLYQQLNEDKVRGLEDTCILLVSEDELS</sequence>
<dbReference type="PANTHER" id="PTHR40257:SF1">
    <property type="entry name" value="DUF1330 DOMAIN-CONTAINING PROTEIN"/>
    <property type="match status" value="1"/>
</dbReference>
<evidence type="ECO:0000313" key="2">
    <source>
        <dbReference type="Proteomes" id="UP001610563"/>
    </source>
</evidence>
<reference evidence="1 2" key="1">
    <citation type="submission" date="2024-07" db="EMBL/GenBank/DDBJ databases">
        <title>Section-level genome sequencing and comparative genomics of Aspergillus sections Usti and Cavernicolus.</title>
        <authorList>
            <consortium name="Lawrence Berkeley National Laboratory"/>
            <person name="Nybo J.L."/>
            <person name="Vesth T.C."/>
            <person name="Theobald S."/>
            <person name="Frisvad J.C."/>
            <person name="Larsen T.O."/>
            <person name="Kjaerboelling I."/>
            <person name="Rothschild-Mancinelli K."/>
            <person name="Lyhne E.K."/>
            <person name="Kogle M.E."/>
            <person name="Barry K."/>
            <person name="Clum A."/>
            <person name="Na H."/>
            <person name="Ledsgaard L."/>
            <person name="Lin J."/>
            <person name="Lipzen A."/>
            <person name="Kuo A."/>
            <person name="Riley R."/>
            <person name="Mondo S."/>
            <person name="Labutti K."/>
            <person name="Haridas S."/>
            <person name="Pangalinan J."/>
            <person name="Salamov A.A."/>
            <person name="Simmons B.A."/>
            <person name="Magnuson J.K."/>
            <person name="Chen J."/>
            <person name="Drula E."/>
            <person name="Henrissat B."/>
            <person name="Wiebenga A."/>
            <person name="Lubbers R.J."/>
            <person name="Gomes A.C."/>
            <person name="Makela M.R."/>
            <person name="Stajich J."/>
            <person name="Grigoriev I.V."/>
            <person name="Mortensen U.H."/>
            <person name="De Vries R.P."/>
            <person name="Baker S.E."/>
            <person name="Andersen M.R."/>
        </authorList>
    </citation>
    <scope>NUCLEOTIDE SEQUENCE [LARGE SCALE GENOMIC DNA]</scope>
    <source>
        <strain evidence="1 2">CBS 209.92</strain>
    </source>
</reference>
<dbReference type="Gene3D" id="3.30.70.100">
    <property type="match status" value="1"/>
</dbReference>
<keyword evidence="2" id="KW-1185">Reference proteome</keyword>
<dbReference type="PANTHER" id="PTHR40257">
    <property type="match status" value="1"/>
</dbReference>